<accession>A0A9P5KT89</accession>
<feature type="region of interest" description="Disordered" evidence="1">
    <location>
        <begin position="162"/>
        <end position="194"/>
    </location>
</feature>
<feature type="compositionally biased region" description="Low complexity" evidence="1">
    <location>
        <begin position="57"/>
        <end position="68"/>
    </location>
</feature>
<feature type="region of interest" description="Disordered" evidence="1">
    <location>
        <begin position="1"/>
        <end position="74"/>
    </location>
</feature>
<dbReference type="EMBL" id="QQZK01000074">
    <property type="protein sequence ID" value="KAF5098385.1"/>
    <property type="molecule type" value="Genomic_DNA"/>
</dbReference>
<gene>
    <name evidence="2" type="ORF">DV451_003398</name>
</gene>
<reference evidence="2" key="2">
    <citation type="submission" date="2020-01" db="EMBL/GenBank/DDBJ databases">
        <authorList>
            <person name="Perkins V."/>
            <person name="Lessard M.-H."/>
            <person name="Dugat-Bony E."/>
            <person name="Frenette M."/>
            <person name="Labrie S."/>
        </authorList>
    </citation>
    <scope>NUCLEOTIDE SEQUENCE</scope>
    <source>
        <strain evidence="2">LMA-70</strain>
    </source>
</reference>
<feature type="compositionally biased region" description="Basic residues" evidence="1">
    <location>
        <begin position="37"/>
        <end position="50"/>
    </location>
</feature>
<evidence type="ECO:0000313" key="3">
    <source>
        <dbReference type="Proteomes" id="UP000750522"/>
    </source>
</evidence>
<feature type="compositionally biased region" description="Polar residues" evidence="1">
    <location>
        <begin position="184"/>
        <end position="194"/>
    </location>
</feature>
<name>A0A9P5KT89_GEOCN</name>
<proteinExistence type="predicted"/>
<comment type="caution">
    <text evidence="2">The sequence shown here is derived from an EMBL/GenBank/DDBJ whole genome shotgun (WGS) entry which is preliminary data.</text>
</comment>
<dbReference type="AlphaFoldDB" id="A0A9P5KT89"/>
<sequence length="194" mass="21393">MQPEQLQMKHQRNVTMPPVFLNIQQAPDLQKQPFQNHAHHSSQHQLHTRKSSPFLRPPSSESHSVSPPKQHYFDHFHSDSLNTISFSTLSVSPASSSNETLHSYNNSGHAVGSLGIQPIGTRPESTDSISSTIVMGHKPSSSVILDDDDDEDVIEMAVTKATKGIQESEEEAKPNWPNIWASKPGTNANATVWG</sequence>
<evidence type="ECO:0000313" key="2">
    <source>
        <dbReference type="EMBL" id="KAF5098385.1"/>
    </source>
</evidence>
<feature type="compositionally biased region" description="Polar residues" evidence="1">
    <location>
        <begin position="22"/>
        <end position="35"/>
    </location>
</feature>
<protein>
    <submittedName>
        <fullName evidence="2">Uncharacterized protein</fullName>
    </submittedName>
</protein>
<dbReference type="Proteomes" id="UP000750522">
    <property type="component" value="Unassembled WGS sequence"/>
</dbReference>
<organism evidence="2 3">
    <name type="scientific">Geotrichum candidum</name>
    <name type="common">Oospora lactis</name>
    <name type="synonym">Dipodascus geotrichum</name>
    <dbReference type="NCBI Taxonomy" id="1173061"/>
    <lineage>
        <taxon>Eukaryota</taxon>
        <taxon>Fungi</taxon>
        <taxon>Dikarya</taxon>
        <taxon>Ascomycota</taxon>
        <taxon>Saccharomycotina</taxon>
        <taxon>Dipodascomycetes</taxon>
        <taxon>Dipodascales</taxon>
        <taxon>Dipodascaceae</taxon>
        <taxon>Geotrichum</taxon>
    </lineage>
</organism>
<evidence type="ECO:0000256" key="1">
    <source>
        <dbReference type="SAM" id="MobiDB-lite"/>
    </source>
</evidence>
<reference evidence="2" key="1">
    <citation type="journal article" date="2020" name="Front. Microbiol.">
        <title>Phenotypic and Genetic Characterization of the Cheese Ripening Yeast Geotrichum candidum.</title>
        <authorList>
            <person name="Perkins V."/>
            <person name="Vignola S."/>
            <person name="Lessard M.H."/>
            <person name="Plante P.L."/>
            <person name="Corbeil J."/>
            <person name="Dugat-Bony E."/>
            <person name="Frenette M."/>
            <person name="Labrie S."/>
        </authorList>
    </citation>
    <scope>NUCLEOTIDE SEQUENCE</scope>
    <source>
        <strain evidence="2">LMA-70</strain>
    </source>
</reference>